<accession>A0A8X6W9D6</accession>
<dbReference type="Proteomes" id="UP000887159">
    <property type="component" value="Unassembled WGS sequence"/>
</dbReference>
<evidence type="ECO:0000313" key="2">
    <source>
        <dbReference type="Proteomes" id="UP000887159"/>
    </source>
</evidence>
<comment type="caution">
    <text evidence="1">The sequence shown here is derived from an EMBL/GenBank/DDBJ whole genome shotgun (WGS) entry which is preliminary data.</text>
</comment>
<organism evidence="1 2">
    <name type="scientific">Trichonephila clavipes</name>
    <name type="common">Golden silk orbweaver</name>
    <name type="synonym">Nephila clavipes</name>
    <dbReference type="NCBI Taxonomy" id="2585209"/>
    <lineage>
        <taxon>Eukaryota</taxon>
        <taxon>Metazoa</taxon>
        <taxon>Ecdysozoa</taxon>
        <taxon>Arthropoda</taxon>
        <taxon>Chelicerata</taxon>
        <taxon>Arachnida</taxon>
        <taxon>Araneae</taxon>
        <taxon>Araneomorphae</taxon>
        <taxon>Entelegynae</taxon>
        <taxon>Araneoidea</taxon>
        <taxon>Nephilidae</taxon>
        <taxon>Trichonephila</taxon>
    </lineage>
</organism>
<dbReference type="AlphaFoldDB" id="A0A8X6W9D6"/>
<evidence type="ECO:0000313" key="1">
    <source>
        <dbReference type="EMBL" id="GFY30624.1"/>
    </source>
</evidence>
<name>A0A8X6W9D6_TRICX</name>
<protein>
    <submittedName>
        <fullName evidence="1">Transposable element Tc1 transposase</fullName>
    </submittedName>
</protein>
<dbReference type="Gene3D" id="3.30.420.10">
    <property type="entry name" value="Ribonuclease H-like superfamily/Ribonuclease H"/>
    <property type="match status" value="1"/>
</dbReference>
<dbReference type="InterPro" id="IPR036397">
    <property type="entry name" value="RNaseH_sf"/>
</dbReference>
<dbReference type="EMBL" id="BMAU01021394">
    <property type="protein sequence ID" value="GFY30624.1"/>
    <property type="molecule type" value="Genomic_DNA"/>
</dbReference>
<dbReference type="GO" id="GO:0003676">
    <property type="term" value="F:nucleic acid binding"/>
    <property type="evidence" value="ECO:0007669"/>
    <property type="project" value="InterPro"/>
</dbReference>
<sequence length="163" mass="18405">MMPSQPFRRPYRQLSDIKHGRIVGMLEAGWSYRAIGRHLPRTDTATAIVAVRNLSTKWPFWKAKIHKCEASSDDCSTGLICSIGAISYDSRSSLVIFHASLTAHRYVDTIPRPVVLSFMERHPGTSFQHDIARSYTTPIFLDCLRVTLPLTTRSPDLSPIEYA</sequence>
<keyword evidence="2" id="KW-1185">Reference proteome</keyword>
<proteinExistence type="predicted"/>
<reference evidence="1" key="1">
    <citation type="submission" date="2020-08" db="EMBL/GenBank/DDBJ databases">
        <title>Multicomponent nature underlies the extraordinary mechanical properties of spider dragline silk.</title>
        <authorList>
            <person name="Kono N."/>
            <person name="Nakamura H."/>
            <person name="Mori M."/>
            <person name="Yoshida Y."/>
            <person name="Ohtoshi R."/>
            <person name="Malay A.D."/>
            <person name="Moran D.A.P."/>
            <person name="Tomita M."/>
            <person name="Numata K."/>
            <person name="Arakawa K."/>
        </authorList>
    </citation>
    <scope>NUCLEOTIDE SEQUENCE</scope>
</reference>
<gene>
    <name evidence="1" type="primary">X975_03010</name>
    <name evidence="1" type="ORF">TNCV_3117861</name>
</gene>